<keyword evidence="1" id="KW-0812">Transmembrane</keyword>
<accession>A0A6A4GXG6</accession>
<reference evidence="2" key="1">
    <citation type="journal article" date="2019" name="Environ. Microbiol.">
        <title>Fungal ecological strategies reflected in gene transcription - a case study of two litter decomposers.</title>
        <authorList>
            <person name="Barbi F."/>
            <person name="Kohler A."/>
            <person name="Barry K."/>
            <person name="Baskaran P."/>
            <person name="Daum C."/>
            <person name="Fauchery L."/>
            <person name="Ihrmark K."/>
            <person name="Kuo A."/>
            <person name="LaButti K."/>
            <person name="Lipzen A."/>
            <person name="Morin E."/>
            <person name="Grigoriev I.V."/>
            <person name="Henrissat B."/>
            <person name="Lindahl B."/>
            <person name="Martin F."/>
        </authorList>
    </citation>
    <scope>NUCLEOTIDE SEQUENCE</scope>
    <source>
        <strain evidence="2">JB14</strain>
    </source>
</reference>
<proteinExistence type="predicted"/>
<evidence type="ECO:0000256" key="1">
    <source>
        <dbReference type="SAM" id="Phobius"/>
    </source>
</evidence>
<keyword evidence="1" id="KW-1133">Transmembrane helix</keyword>
<evidence type="ECO:0000313" key="3">
    <source>
        <dbReference type="Proteomes" id="UP000799118"/>
    </source>
</evidence>
<organism evidence="2 3">
    <name type="scientific">Gymnopus androsaceus JB14</name>
    <dbReference type="NCBI Taxonomy" id="1447944"/>
    <lineage>
        <taxon>Eukaryota</taxon>
        <taxon>Fungi</taxon>
        <taxon>Dikarya</taxon>
        <taxon>Basidiomycota</taxon>
        <taxon>Agaricomycotina</taxon>
        <taxon>Agaricomycetes</taxon>
        <taxon>Agaricomycetidae</taxon>
        <taxon>Agaricales</taxon>
        <taxon>Marasmiineae</taxon>
        <taxon>Omphalotaceae</taxon>
        <taxon>Gymnopus</taxon>
    </lineage>
</organism>
<keyword evidence="1" id="KW-0472">Membrane</keyword>
<name>A0A6A4GXG6_9AGAR</name>
<gene>
    <name evidence="2" type="ORF">BT96DRAFT_1002934</name>
</gene>
<dbReference type="EMBL" id="ML769683">
    <property type="protein sequence ID" value="KAE9389784.1"/>
    <property type="molecule type" value="Genomic_DNA"/>
</dbReference>
<protein>
    <submittedName>
        <fullName evidence="2">Uncharacterized protein</fullName>
    </submittedName>
</protein>
<sequence length="117" mass="13027">MLVIRFKIGAFIRCIGLSNAERVLLPSSLLIPLRQCRRHKGVVVHRFVAAATILRLFLQPRILITVNIFLILNMDVLGHLIMAIRLLKLPCDAVAGERFPRGDMLLSATLFAIPGTS</sequence>
<keyword evidence="3" id="KW-1185">Reference proteome</keyword>
<feature type="transmembrane region" description="Helical" evidence="1">
    <location>
        <begin position="64"/>
        <end position="84"/>
    </location>
</feature>
<dbReference type="Proteomes" id="UP000799118">
    <property type="component" value="Unassembled WGS sequence"/>
</dbReference>
<evidence type="ECO:0000313" key="2">
    <source>
        <dbReference type="EMBL" id="KAE9389784.1"/>
    </source>
</evidence>
<dbReference type="AlphaFoldDB" id="A0A6A4GXG6"/>